<sequence>MMLYSHPMAPNALRTLVFLVEKGIEVPIEPVDLMAAETRTPAFLKKNSLGEIPVLELDDGTLIAESVAICRYFEAAHPEPSLMGATPVESAQVEMWSRRMEQQILGPIAQVGLHTHEFFAEKVEQVPAYAETQVRLMAKKWAWLDAELSDGRTFVCNDRFSIADITGMAALHICDFFGHPVPEGVPNVKRWETAMRARPSWKR</sequence>
<evidence type="ECO:0000259" key="2">
    <source>
        <dbReference type="PROSITE" id="PS50404"/>
    </source>
</evidence>
<evidence type="ECO:0000256" key="1">
    <source>
        <dbReference type="RuleBase" id="RU003494"/>
    </source>
</evidence>
<dbReference type="Gene3D" id="3.40.30.10">
    <property type="entry name" value="Glutaredoxin"/>
    <property type="match status" value="1"/>
</dbReference>
<dbReference type="PANTHER" id="PTHR44051:SF8">
    <property type="entry name" value="GLUTATHIONE S-TRANSFERASE GSTA"/>
    <property type="match status" value="1"/>
</dbReference>
<protein>
    <submittedName>
        <fullName evidence="4">Glutathione S-transferase</fullName>
    </submittedName>
</protein>
<dbReference type="InterPro" id="IPR036249">
    <property type="entry name" value="Thioredoxin-like_sf"/>
</dbReference>
<dbReference type="CDD" id="cd03051">
    <property type="entry name" value="GST_N_GTT2_like"/>
    <property type="match status" value="1"/>
</dbReference>
<evidence type="ECO:0000313" key="4">
    <source>
        <dbReference type="EMBL" id="SDF98048.1"/>
    </source>
</evidence>
<dbReference type="SUPFAM" id="SSF47616">
    <property type="entry name" value="GST C-terminal domain-like"/>
    <property type="match status" value="1"/>
</dbReference>
<dbReference type="Pfam" id="PF00043">
    <property type="entry name" value="GST_C"/>
    <property type="match status" value="1"/>
</dbReference>
<evidence type="ECO:0000259" key="3">
    <source>
        <dbReference type="PROSITE" id="PS50405"/>
    </source>
</evidence>
<accession>A0A8G2BJ19</accession>
<dbReference type="InterPro" id="IPR004045">
    <property type="entry name" value="Glutathione_S-Trfase_N"/>
</dbReference>
<feature type="domain" description="GST C-terminal" evidence="3">
    <location>
        <begin position="86"/>
        <end position="203"/>
    </location>
</feature>
<feature type="domain" description="GST N-terminal" evidence="2">
    <location>
        <begin position="1"/>
        <end position="81"/>
    </location>
</feature>
<dbReference type="Proteomes" id="UP000198615">
    <property type="component" value="Unassembled WGS sequence"/>
</dbReference>
<dbReference type="SFLD" id="SFLDS00019">
    <property type="entry name" value="Glutathione_Transferase_(cytos"/>
    <property type="match status" value="1"/>
</dbReference>
<dbReference type="AlphaFoldDB" id="A0A8G2BJ19"/>
<keyword evidence="4" id="KW-0808">Transferase</keyword>
<dbReference type="InterPro" id="IPR040079">
    <property type="entry name" value="Glutathione_S-Trfase"/>
</dbReference>
<dbReference type="InterPro" id="IPR036282">
    <property type="entry name" value="Glutathione-S-Trfase_C_sf"/>
</dbReference>
<comment type="similarity">
    <text evidence="1">Belongs to the GST superfamily.</text>
</comment>
<dbReference type="RefSeq" id="WP_215906119.1">
    <property type="nucleotide sequence ID" value="NZ_FNBW01000008.1"/>
</dbReference>
<gene>
    <name evidence="4" type="ORF">SAMN05660686_02982</name>
</gene>
<reference evidence="4 5" key="1">
    <citation type="submission" date="2016-10" db="EMBL/GenBank/DDBJ databases">
        <authorList>
            <person name="Varghese N."/>
            <person name="Submissions S."/>
        </authorList>
    </citation>
    <scope>NUCLEOTIDE SEQUENCE [LARGE SCALE GENOMIC DNA]</scope>
    <source>
        <strain evidence="4 5">DSM 18839</strain>
    </source>
</reference>
<dbReference type="PANTHER" id="PTHR44051">
    <property type="entry name" value="GLUTATHIONE S-TRANSFERASE-RELATED"/>
    <property type="match status" value="1"/>
</dbReference>
<name>A0A8G2BJ19_9PROT</name>
<dbReference type="InterPro" id="IPR010987">
    <property type="entry name" value="Glutathione-S-Trfase_C-like"/>
</dbReference>
<dbReference type="SFLD" id="SFLDG00358">
    <property type="entry name" value="Main_(cytGST)"/>
    <property type="match status" value="1"/>
</dbReference>
<organism evidence="4 5">
    <name type="scientific">Thalassobaculum litoreum DSM 18839</name>
    <dbReference type="NCBI Taxonomy" id="1123362"/>
    <lineage>
        <taxon>Bacteria</taxon>
        <taxon>Pseudomonadati</taxon>
        <taxon>Pseudomonadota</taxon>
        <taxon>Alphaproteobacteria</taxon>
        <taxon>Rhodospirillales</taxon>
        <taxon>Thalassobaculaceae</taxon>
        <taxon>Thalassobaculum</taxon>
    </lineage>
</organism>
<dbReference type="InterPro" id="IPR034345">
    <property type="entry name" value="Gtt2-like_N"/>
</dbReference>
<proteinExistence type="inferred from homology"/>
<dbReference type="PROSITE" id="PS50405">
    <property type="entry name" value="GST_CTER"/>
    <property type="match status" value="1"/>
</dbReference>
<dbReference type="Gene3D" id="1.20.1050.10">
    <property type="match status" value="1"/>
</dbReference>
<comment type="caution">
    <text evidence="4">The sequence shown here is derived from an EMBL/GenBank/DDBJ whole genome shotgun (WGS) entry which is preliminary data.</text>
</comment>
<dbReference type="PROSITE" id="PS50404">
    <property type="entry name" value="GST_NTER"/>
    <property type="match status" value="1"/>
</dbReference>
<keyword evidence="5" id="KW-1185">Reference proteome</keyword>
<evidence type="ECO:0000313" key="5">
    <source>
        <dbReference type="Proteomes" id="UP000198615"/>
    </source>
</evidence>
<dbReference type="EMBL" id="FNBW01000008">
    <property type="protein sequence ID" value="SDF98048.1"/>
    <property type="molecule type" value="Genomic_DNA"/>
</dbReference>
<dbReference type="GO" id="GO:0016740">
    <property type="term" value="F:transferase activity"/>
    <property type="evidence" value="ECO:0007669"/>
    <property type="project" value="UniProtKB-KW"/>
</dbReference>
<dbReference type="InterPro" id="IPR004046">
    <property type="entry name" value="GST_C"/>
</dbReference>
<dbReference type="SUPFAM" id="SSF52833">
    <property type="entry name" value="Thioredoxin-like"/>
    <property type="match status" value="1"/>
</dbReference>
<dbReference type="Pfam" id="PF02798">
    <property type="entry name" value="GST_N"/>
    <property type="match status" value="1"/>
</dbReference>